<proteinExistence type="predicted"/>
<gene>
    <name evidence="9" type="ORF">K489DRAFT_341189</name>
</gene>
<dbReference type="GeneID" id="54360077"/>
<evidence type="ECO:0000313" key="8">
    <source>
        <dbReference type="Proteomes" id="UP000504637"/>
    </source>
</evidence>
<reference evidence="9" key="3">
    <citation type="submission" date="2025-08" db="UniProtKB">
        <authorList>
            <consortium name="RefSeq"/>
        </authorList>
    </citation>
    <scope>IDENTIFICATION</scope>
    <source>
        <strain evidence="9">CBS 342.82</strain>
    </source>
</reference>
<feature type="compositionally biased region" description="Acidic residues" evidence="6">
    <location>
        <begin position="33"/>
        <end position="43"/>
    </location>
</feature>
<organism evidence="9">
    <name type="scientific">Dissoconium aciculare CBS 342.82</name>
    <dbReference type="NCBI Taxonomy" id="1314786"/>
    <lineage>
        <taxon>Eukaryota</taxon>
        <taxon>Fungi</taxon>
        <taxon>Dikarya</taxon>
        <taxon>Ascomycota</taxon>
        <taxon>Pezizomycotina</taxon>
        <taxon>Dothideomycetes</taxon>
        <taxon>Dothideomycetidae</taxon>
        <taxon>Mycosphaerellales</taxon>
        <taxon>Dissoconiaceae</taxon>
        <taxon>Dissoconium</taxon>
    </lineage>
</organism>
<dbReference type="OrthoDB" id="2985014at2759"/>
<dbReference type="GO" id="GO:0022857">
    <property type="term" value="F:transmembrane transporter activity"/>
    <property type="evidence" value="ECO:0007669"/>
    <property type="project" value="InterPro"/>
</dbReference>
<evidence type="ECO:0000256" key="1">
    <source>
        <dbReference type="ARBA" id="ARBA00004141"/>
    </source>
</evidence>
<reference evidence="9" key="1">
    <citation type="submission" date="2020-01" db="EMBL/GenBank/DDBJ databases">
        <authorList>
            <consortium name="DOE Joint Genome Institute"/>
            <person name="Haridas S."/>
            <person name="Albert R."/>
            <person name="Binder M."/>
            <person name="Bloem J."/>
            <person name="Labutti K."/>
            <person name="Salamov A."/>
            <person name="Andreopoulos B."/>
            <person name="Baker S.E."/>
            <person name="Barry K."/>
            <person name="Bills G."/>
            <person name="Bluhm B.H."/>
            <person name="Cannon C."/>
            <person name="Castanera R."/>
            <person name="Culley D.E."/>
            <person name="Daum C."/>
            <person name="Ezra D."/>
            <person name="Gonzalez J.B."/>
            <person name="Henrissat B."/>
            <person name="Kuo A."/>
            <person name="Liang C."/>
            <person name="Lipzen A."/>
            <person name="Lutzoni F."/>
            <person name="Magnuson J."/>
            <person name="Mondo S."/>
            <person name="Nolan M."/>
            <person name="Ohm R."/>
            <person name="Pangilinan J."/>
            <person name="Park H.-J."/>
            <person name="Ramirez L."/>
            <person name="Alfaro M."/>
            <person name="Sun H."/>
            <person name="Tritt A."/>
            <person name="Yoshinaga Y."/>
            <person name="Zwiers L.-H."/>
            <person name="Turgeon B.G."/>
            <person name="Goodwin S.B."/>
            <person name="Spatafora J.W."/>
            <person name="Crous P.W."/>
            <person name="Grigoriev I.V."/>
        </authorList>
    </citation>
    <scope>NUCLEOTIDE SEQUENCE</scope>
    <source>
        <strain evidence="9">CBS 342.82</strain>
    </source>
</reference>
<dbReference type="Pfam" id="PF07690">
    <property type="entry name" value="MFS_1"/>
    <property type="match status" value="1"/>
</dbReference>
<evidence type="ECO:0000256" key="3">
    <source>
        <dbReference type="ARBA" id="ARBA00022692"/>
    </source>
</evidence>
<evidence type="ECO:0000313" key="9">
    <source>
        <dbReference type="RefSeq" id="XP_033458848.1"/>
    </source>
</evidence>
<name>A0A6J3M4H6_9PEZI</name>
<dbReference type="PANTHER" id="PTHR43791:SF27">
    <property type="entry name" value="TRANSPORTER, PUTATIVE (AFU_ORTHOLOGUE AFUA_2G15730)-RELATED"/>
    <property type="match status" value="1"/>
</dbReference>
<dbReference type="Proteomes" id="UP000504637">
    <property type="component" value="Unplaced"/>
</dbReference>
<keyword evidence="2" id="KW-0813">Transport</keyword>
<keyword evidence="3 7" id="KW-0812">Transmembrane</keyword>
<feature type="transmembrane region" description="Helical" evidence="7">
    <location>
        <begin position="218"/>
        <end position="239"/>
    </location>
</feature>
<dbReference type="Gene3D" id="1.20.1250.20">
    <property type="entry name" value="MFS general substrate transporter like domains"/>
    <property type="match status" value="2"/>
</dbReference>
<keyword evidence="5 7" id="KW-0472">Membrane</keyword>
<accession>A0A6J3M4H6</accession>
<feature type="transmembrane region" description="Helical" evidence="7">
    <location>
        <begin position="398"/>
        <end position="419"/>
    </location>
</feature>
<sequence>MAHRPDPHEHFAASQSTGHGNTGLHGQEKLPNSDDDADSYDDDIDEDFLDDADGALLMTDRDRWSDHNTLVSTSELYTAEEEQRVKRKLDTHVVLFVALLYLISFLDRSNIGNARLAGLMHDLNLSNKDYEWLLTAFYLMYIAFEWMTICYRLFPAHIYISCCVCAWGVIASLQALVTNFAGLVVLRALLGIGEAAFVGVPIYLSFFFRRDELAFRTGLFISAAPLATSFASSLAYGIMSLGDSAGGIAKWRLLFLLEGFPACLIAIWAWEWLPDGPNSIKWLTPREQEIASLRLQSETGSSNTSSSSNPAPRHTKPFQWAPILLTLRDPKAWLAATIFFACNVAFSSMPVFLPTIVSAMGFSPRLSQGLSAPPFLFAFVVVLCTAILSDRMRDRSRLLMAHACLAALGYAMLMLPGLGLNFGAIIRYLAVFPICAGFFSAVTLLITWTVNNQRSDEGKGAGVALLNFIGQMGPLLGTRLYPDHEGPFYLRGMTVCAVAMVTAALLTGLLRVLLKRENERIKSRQNGRREEMFLYLL</sequence>
<evidence type="ECO:0000256" key="4">
    <source>
        <dbReference type="ARBA" id="ARBA00022989"/>
    </source>
</evidence>
<feature type="transmembrane region" description="Helical" evidence="7">
    <location>
        <begin position="251"/>
        <end position="273"/>
    </location>
</feature>
<dbReference type="RefSeq" id="XP_033458848.1">
    <property type="nucleotide sequence ID" value="XM_033602277.1"/>
</dbReference>
<feature type="compositionally biased region" description="Basic and acidic residues" evidence="6">
    <location>
        <begin position="1"/>
        <end position="11"/>
    </location>
</feature>
<feature type="transmembrane region" description="Helical" evidence="7">
    <location>
        <begin position="132"/>
        <end position="151"/>
    </location>
</feature>
<comment type="subcellular location">
    <subcellularLocation>
        <location evidence="1">Membrane</location>
        <topology evidence="1">Multi-pass membrane protein</topology>
    </subcellularLocation>
</comment>
<dbReference type="InterPro" id="IPR011701">
    <property type="entry name" value="MFS"/>
</dbReference>
<feature type="transmembrane region" description="Helical" evidence="7">
    <location>
        <begin position="372"/>
        <end position="389"/>
    </location>
</feature>
<feature type="transmembrane region" description="Helical" evidence="7">
    <location>
        <begin position="158"/>
        <end position="177"/>
    </location>
</feature>
<feature type="transmembrane region" description="Helical" evidence="7">
    <location>
        <begin position="93"/>
        <end position="112"/>
    </location>
</feature>
<feature type="region of interest" description="Disordered" evidence="6">
    <location>
        <begin position="1"/>
        <end position="43"/>
    </location>
</feature>
<feature type="transmembrane region" description="Helical" evidence="7">
    <location>
        <begin position="425"/>
        <end position="448"/>
    </location>
</feature>
<dbReference type="AlphaFoldDB" id="A0A6J3M4H6"/>
<evidence type="ECO:0000256" key="6">
    <source>
        <dbReference type="SAM" id="MobiDB-lite"/>
    </source>
</evidence>
<dbReference type="SUPFAM" id="SSF103473">
    <property type="entry name" value="MFS general substrate transporter"/>
    <property type="match status" value="1"/>
</dbReference>
<feature type="transmembrane region" description="Helical" evidence="7">
    <location>
        <begin position="488"/>
        <end position="514"/>
    </location>
</feature>
<keyword evidence="4 7" id="KW-1133">Transmembrane helix</keyword>
<feature type="transmembrane region" description="Helical" evidence="7">
    <location>
        <begin position="332"/>
        <end position="352"/>
    </location>
</feature>
<dbReference type="PANTHER" id="PTHR43791">
    <property type="entry name" value="PERMEASE-RELATED"/>
    <property type="match status" value="1"/>
</dbReference>
<dbReference type="FunFam" id="1.20.1250.20:FF:000013">
    <property type="entry name" value="MFS general substrate transporter"/>
    <property type="match status" value="1"/>
</dbReference>
<dbReference type="FunFam" id="1.20.1250.20:FF:000018">
    <property type="entry name" value="MFS transporter permease"/>
    <property type="match status" value="1"/>
</dbReference>
<protein>
    <submittedName>
        <fullName evidence="9">MFS general substrate transporter</fullName>
    </submittedName>
</protein>
<feature type="transmembrane region" description="Helical" evidence="7">
    <location>
        <begin position="460"/>
        <end position="482"/>
    </location>
</feature>
<evidence type="ECO:0000256" key="7">
    <source>
        <dbReference type="SAM" id="Phobius"/>
    </source>
</evidence>
<evidence type="ECO:0000256" key="5">
    <source>
        <dbReference type="ARBA" id="ARBA00023136"/>
    </source>
</evidence>
<reference evidence="9" key="2">
    <citation type="submission" date="2020-04" db="EMBL/GenBank/DDBJ databases">
        <authorList>
            <consortium name="NCBI Genome Project"/>
        </authorList>
    </citation>
    <scope>NUCLEOTIDE SEQUENCE</scope>
    <source>
        <strain evidence="9">CBS 342.82</strain>
    </source>
</reference>
<dbReference type="GO" id="GO:0016020">
    <property type="term" value="C:membrane"/>
    <property type="evidence" value="ECO:0007669"/>
    <property type="project" value="UniProtKB-SubCell"/>
</dbReference>
<feature type="transmembrane region" description="Helical" evidence="7">
    <location>
        <begin position="183"/>
        <end position="206"/>
    </location>
</feature>
<evidence type="ECO:0000256" key="2">
    <source>
        <dbReference type="ARBA" id="ARBA00022448"/>
    </source>
</evidence>
<dbReference type="InterPro" id="IPR036259">
    <property type="entry name" value="MFS_trans_sf"/>
</dbReference>
<keyword evidence="8" id="KW-1185">Reference proteome</keyword>